<dbReference type="EMBL" id="WHWC01000118">
    <property type="protein sequence ID" value="KAG8363018.1"/>
    <property type="molecule type" value="Genomic_DNA"/>
</dbReference>
<organism evidence="10 11">
    <name type="scientific">Buddleja alternifolia</name>
    <dbReference type="NCBI Taxonomy" id="168488"/>
    <lineage>
        <taxon>Eukaryota</taxon>
        <taxon>Viridiplantae</taxon>
        <taxon>Streptophyta</taxon>
        <taxon>Embryophyta</taxon>
        <taxon>Tracheophyta</taxon>
        <taxon>Spermatophyta</taxon>
        <taxon>Magnoliopsida</taxon>
        <taxon>eudicotyledons</taxon>
        <taxon>Gunneridae</taxon>
        <taxon>Pentapetalae</taxon>
        <taxon>asterids</taxon>
        <taxon>lamiids</taxon>
        <taxon>Lamiales</taxon>
        <taxon>Scrophulariaceae</taxon>
        <taxon>Buddlejeae</taxon>
        <taxon>Buddleja</taxon>
    </lineage>
</organism>
<evidence type="ECO:0000256" key="6">
    <source>
        <dbReference type="ARBA" id="ARBA00022840"/>
    </source>
</evidence>
<name>A0AAV6W156_9LAMI</name>
<evidence type="ECO:0000256" key="4">
    <source>
        <dbReference type="ARBA" id="ARBA00022741"/>
    </source>
</evidence>
<sequence length="403" mass="45154">MILVYEYVACGTLADHLYQLAKDNNNSSSLTWKQRLNICIGSGRALDYLHTGHRVIHRDVKASNILLDENFKAKVSDFGLAKPEDRNKLQSHVSTNVKGTFGPAVASRHPEDERILTKWARDKISKGEVNQIVASSLKEEISSDSMRTFVGIAERCLCDEPKKRPTMSQVVLQLEFALGQQENKQLLVPNEIASASDDIDPCNDDHTNLLANTGQRTMVSTDVQSLTPLLKGQTNNVEPASARKDKRKATTYNPSRLWLWATFWNRIKPSKKNELSSSEILEVNVQLPHFDWATIAAATNHFSSSNKVGCGGFNTVYKGVLPTGQVVAVKRLSTNSGQGLEEFKNGIILLHNLQHRNIIKLLGYCIHREEKLSVYEFMENKSLDTFIGWFIQNVQLFSSDSPV</sequence>
<gene>
    <name evidence="10" type="ORF">BUALT_BualtUnG0013400</name>
</gene>
<comment type="caution">
    <text evidence="10">The sequence shown here is derived from an EMBL/GenBank/DDBJ whole genome shotgun (WGS) entry which is preliminary data.</text>
</comment>
<dbReference type="EC" id="2.7.11.1" evidence="1"/>
<keyword evidence="2" id="KW-0723">Serine/threonine-protein kinase</keyword>
<feature type="domain" description="Protein kinase" evidence="9">
    <location>
        <begin position="302"/>
        <end position="403"/>
    </location>
</feature>
<evidence type="ECO:0000313" key="10">
    <source>
        <dbReference type="EMBL" id="KAG8363018.1"/>
    </source>
</evidence>
<dbReference type="InterPro" id="IPR000719">
    <property type="entry name" value="Prot_kinase_dom"/>
</dbReference>
<dbReference type="Gene3D" id="3.30.200.20">
    <property type="entry name" value="Phosphorylase Kinase, domain 1"/>
    <property type="match status" value="1"/>
</dbReference>
<keyword evidence="3" id="KW-0808">Transferase</keyword>
<dbReference type="PANTHER" id="PTHR27006">
    <property type="entry name" value="PROMASTIGOTE SURFACE ANTIGEN PROTEIN PSA"/>
    <property type="match status" value="1"/>
</dbReference>
<dbReference type="PROSITE" id="PS00108">
    <property type="entry name" value="PROTEIN_KINASE_ST"/>
    <property type="match status" value="1"/>
</dbReference>
<evidence type="ECO:0000259" key="9">
    <source>
        <dbReference type="PROSITE" id="PS50011"/>
    </source>
</evidence>
<dbReference type="Gene3D" id="1.10.510.10">
    <property type="entry name" value="Transferase(Phosphotransferase) domain 1"/>
    <property type="match status" value="2"/>
</dbReference>
<dbReference type="PROSITE" id="PS50011">
    <property type="entry name" value="PROTEIN_KINASE_DOM"/>
    <property type="match status" value="2"/>
</dbReference>
<dbReference type="SMART" id="SM00220">
    <property type="entry name" value="S_TKc"/>
    <property type="match status" value="1"/>
</dbReference>
<keyword evidence="6" id="KW-0067">ATP-binding</keyword>
<comment type="catalytic activity">
    <reaction evidence="7">
        <text>L-threonyl-[protein] + ATP = O-phospho-L-threonyl-[protein] + ADP + H(+)</text>
        <dbReference type="Rhea" id="RHEA:46608"/>
        <dbReference type="Rhea" id="RHEA-COMP:11060"/>
        <dbReference type="Rhea" id="RHEA-COMP:11605"/>
        <dbReference type="ChEBI" id="CHEBI:15378"/>
        <dbReference type="ChEBI" id="CHEBI:30013"/>
        <dbReference type="ChEBI" id="CHEBI:30616"/>
        <dbReference type="ChEBI" id="CHEBI:61977"/>
        <dbReference type="ChEBI" id="CHEBI:456216"/>
        <dbReference type="EC" id="2.7.11.1"/>
    </reaction>
</comment>
<protein>
    <recommendedName>
        <fullName evidence="1">non-specific serine/threonine protein kinase</fullName>
        <ecNumber evidence="1">2.7.11.1</ecNumber>
    </recommendedName>
</protein>
<dbReference type="InterPro" id="IPR008271">
    <property type="entry name" value="Ser/Thr_kinase_AS"/>
</dbReference>
<dbReference type="AlphaFoldDB" id="A0AAV6W156"/>
<accession>A0AAV6W156</accession>
<dbReference type="Proteomes" id="UP000826271">
    <property type="component" value="Unassembled WGS sequence"/>
</dbReference>
<evidence type="ECO:0000256" key="1">
    <source>
        <dbReference type="ARBA" id="ARBA00012513"/>
    </source>
</evidence>
<evidence type="ECO:0000256" key="7">
    <source>
        <dbReference type="ARBA" id="ARBA00047899"/>
    </source>
</evidence>
<dbReference type="Pfam" id="PF07714">
    <property type="entry name" value="PK_Tyr_Ser-Thr"/>
    <property type="match status" value="2"/>
</dbReference>
<dbReference type="FunFam" id="1.10.510.10:FF:001023">
    <property type="entry name" value="Os07g0541700 protein"/>
    <property type="match status" value="1"/>
</dbReference>
<dbReference type="SUPFAM" id="SSF56112">
    <property type="entry name" value="Protein kinase-like (PK-like)"/>
    <property type="match status" value="2"/>
</dbReference>
<keyword evidence="11" id="KW-1185">Reference proteome</keyword>
<keyword evidence="4" id="KW-0547">Nucleotide-binding</keyword>
<evidence type="ECO:0000256" key="3">
    <source>
        <dbReference type="ARBA" id="ARBA00022679"/>
    </source>
</evidence>
<dbReference type="PANTHER" id="PTHR27006:SF606">
    <property type="entry name" value="INTERLEUKIN-1 RECEPTOR-ASSOCIATED KINASE 4"/>
    <property type="match status" value="1"/>
</dbReference>
<evidence type="ECO:0000256" key="5">
    <source>
        <dbReference type="ARBA" id="ARBA00022777"/>
    </source>
</evidence>
<dbReference type="FunFam" id="3.30.200.20:FF:001238">
    <property type="entry name" value="Os08g0179000 protein"/>
    <property type="match status" value="1"/>
</dbReference>
<dbReference type="GO" id="GO:0005524">
    <property type="term" value="F:ATP binding"/>
    <property type="evidence" value="ECO:0007669"/>
    <property type="project" value="UniProtKB-KW"/>
</dbReference>
<dbReference type="InterPro" id="IPR001245">
    <property type="entry name" value="Ser-Thr/Tyr_kinase_cat_dom"/>
</dbReference>
<evidence type="ECO:0000256" key="8">
    <source>
        <dbReference type="ARBA" id="ARBA00048679"/>
    </source>
</evidence>
<dbReference type="GO" id="GO:0004674">
    <property type="term" value="F:protein serine/threonine kinase activity"/>
    <property type="evidence" value="ECO:0007669"/>
    <property type="project" value="UniProtKB-KW"/>
</dbReference>
<reference evidence="10" key="1">
    <citation type="submission" date="2019-10" db="EMBL/GenBank/DDBJ databases">
        <authorList>
            <person name="Zhang R."/>
            <person name="Pan Y."/>
            <person name="Wang J."/>
            <person name="Ma R."/>
            <person name="Yu S."/>
        </authorList>
    </citation>
    <scope>NUCLEOTIDE SEQUENCE</scope>
    <source>
        <strain evidence="10">LA-IB0</strain>
        <tissue evidence="10">Leaf</tissue>
    </source>
</reference>
<proteinExistence type="predicted"/>
<keyword evidence="5" id="KW-0418">Kinase</keyword>
<evidence type="ECO:0000256" key="2">
    <source>
        <dbReference type="ARBA" id="ARBA00022527"/>
    </source>
</evidence>
<dbReference type="InterPro" id="IPR011009">
    <property type="entry name" value="Kinase-like_dom_sf"/>
</dbReference>
<comment type="catalytic activity">
    <reaction evidence="8">
        <text>L-seryl-[protein] + ATP = O-phospho-L-seryl-[protein] + ADP + H(+)</text>
        <dbReference type="Rhea" id="RHEA:17989"/>
        <dbReference type="Rhea" id="RHEA-COMP:9863"/>
        <dbReference type="Rhea" id="RHEA-COMP:11604"/>
        <dbReference type="ChEBI" id="CHEBI:15378"/>
        <dbReference type="ChEBI" id="CHEBI:29999"/>
        <dbReference type="ChEBI" id="CHEBI:30616"/>
        <dbReference type="ChEBI" id="CHEBI:83421"/>
        <dbReference type="ChEBI" id="CHEBI:456216"/>
        <dbReference type="EC" id="2.7.11.1"/>
    </reaction>
</comment>
<feature type="domain" description="Protein kinase" evidence="9">
    <location>
        <begin position="1"/>
        <end position="177"/>
    </location>
</feature>
<evidence type="ECO:0000313" key="11">
    <source>
        <dbReference type="Proteomes" id="UP000826271"/>
    </source>
</evidence>